<accession>A0AAU0UTC4</accession>
<sequence length="35" mass="4246">MLTPLGGRIVDVIEMVRHHHERYDDYDGCFSKIRW</sequence>
<dbReference type="KEGG" id="dbc:MFMK1_003359"/>
<evidence type="ECO:0000313" key="1">
    <source>
        <dbReference type="EMBL" id="WRO23497.1"/>
    </source>
</evidence>
<dbReference type="Proteomes" id="UP001329915">
    <property type="component" value="Chromosome"/>
</dbReference>
<dbReference type="EMBL" id="CP121694">
    <property type="protein sequence ID" value="WRO23497.1"/>
    <property type="molecule type" value="Genomic_DNA"/>
</dbReference>
<name>A0AAU0UTC4_9FIRM</name>
<keyword evidence="2" id="KW-1185">Reference proteome</keyword>
<reference evidence="1 2" key="1">
    <citation type="submission" date="2023-04" db="EMBL/GenBank/DDBJ databases">
        <authorList>
            <person name="Hsu D."/>
        </authorList>
    </citation>
    <scope>NUCLEOTIDE SEQUENCE [LARGE SCALE GENOMIC DNA]</scope>
    <source>
        <strain evidence="1 2">MK1</strain>
    </source>
</reference>
<organism evidence="1 2">
    <name type="scientific">Metallumcola ferriviriculae</name>
    <dbReference type="NCBI Taxonomy" id="3039180"/>
    <lineage>
        <taxon>Bacteria</taxon>
        <taxon>Bacillati</taxon>
        <taxon>Bacillota</taxon>
        <taxon>Clostridia</taxon>
        <taxon>Neomoorellales</taxon>
        <taxon>Desulfitibacteraceae</taxon>
        <taxon>Metallumcola</taxon>
    </lineage>
</organism>
<protein>
    <submittedName>
        <fullName evidence="1">Uncharacterized protein</fullName>
    </submittedName>
</protein>
<gene>
    <name evidence="1" type="ORF">MFMK1_003359</name>
</gene>
<evidence type="ECO:0000313" key="2">
    <source>
        <dbReference type="Proteomes" id="UP001329915"/>
    </source>
</evidence>
<proteinExistence type="predicted"/>
<dbReference type="AlphaFoldDB" id="A0AAU0UTC4"/>